<dbReference type="SUPFAM" id="SSF46561">
    <property type="entry name" value="Ribosomal protein L29 (L29p)"/>
    <property type="match status" value="1"/>
</dbReference>
<dbReference type="InterPro" id="IPR036049">
    <property type="entry name" value="Ribosomal_uL29_sf"/>
</dbReference>
<dbReference type="Gene3D" id="1.10.287.310">
    <property type="match status" value="1"/>
</dbReference>
<dbReference type="GO" id="GO:0006412">
    <property type="term" value="P:translation"/>
    <property type="evidence" value="ECO:0007669"/>
    <property type="project" value="UniProtKB-UniRule"/>
</dbReference>
<dbReference type="InterPro" id="IPR001854">
    <property type="entry name" value="Ribosomal_uL29"/>
</dbReference>
<evidence type="ECO:0000313" key="6">
    <source>
        <dbReference type="EMBL" id="OGZ30740.1"/>
    </source>
</evidence>
<dbReference type="GO" id="GO:0005840">
    <property type="term" value="C:ribosome"/>
    <property type="evidence" value="ECO:0007669"/>
    <property type="project" value="UniProtKB-KW"/>
</dbReference>
<sequence length="64" mass="7817">MKTKNIMQQNNVSDLRRELKENREQLRRFRFSLSQSKIKNVKIGRETRRTVARIMTRINQIKTQ</sequence>
<proteinExistence type="inferred from homology"/>
<keyword evidence="2 5" id="KW-0689">Ribosomal protein</keyword>
<dbReference type="EMBL" id="MHMQ01000014">
    <property type="protein sequence ID" value="OGZ30740.1"/>
    <property type="molecule type" value="Genomic_DNA"/>
</dbReference>
<evidence type="ECO:0000256" key="4">
    <source>
        <dbReference type="ARBA" id="ARBA00035204"/>
    </source>
</evidence>
<dbReference type="AlphaFoldDB" id="A0A1G2EZC1"/>
<evidence type="ECO:0000256" key="2">
    <source>
        <dbReference type="ARBA" id="ARBA00022980"/>
    </source>
</evidence>
<accession>A0A1G2EZC1</accession>
<dbReference type="GO" id="GO:1990904">
    <property type="term" value="C:ribonucleoprotein complex"/>
    <property type="evidence" value="ECO:0007669"/>
    <property type="project" value="UniProtKB-KW"/>
</dbReference>
<evidence type="ECO:0000256" key="5">
    <source>
        <dbReference type="HAMAP-Rule" id="MF_00374"/>
    </source>
</evidence>
<comment type="similarity">
    <text evidence="1 5">Belongs to the universal ribosomal protein uL29 family.</text>
</comment>
<dbReference type="NCBIfam" id="TIGR00012">
    <property type="entry name" value="L29"/>
    <property type="match status" value="1"/>
</dbReference>
<dbReference type="Pfam" id="PF00831">
    <property type="entry name" value="Ribosomal_L29"/>
    <property type="match status" value="1"/>
</dbReference>
<protein>
    <recommendedName>
        <fullName evidence="4 5">Large ribosomal subunit protein uL29</fullName>
    </recommendedName>
</protein>
<keyword evidence="3 5" id="KW-0687">Ribonucleoprotein</keyword>
<organism evidence="6 7">
    <name type="scientific">Candidatus Niyogibacteria bacterium RIFCSPLOWO2_01_FULL_45_48</name>
    <dbReference type="NCBI Taxonomy" id="1801724"/>
    <lineage>
        <taxon>Bacteria</taxon>
        <taxon>Candidatus Niyogiibacteriota</taxon>
    </lineage>
</organism>
<dbReference type="GO" id="GO:0003735">
    <property type="term" value="F:structural constituent of ribosome"/>
    <property type="evidence" value="ECO:0007669"/>
    <property type="project" value="InterPro"/>
</dbReference>
<evidence type="ECO:0000313" key="7">
    <source>
        <dbReference type="Proteomes" id="UP000177486"/>
    </source>
</evidence>
<evidence type="ECO:0000256" key="3">
    <source>
        <dbReference type="ARBA" id="ARBA00023274"/>
    </source>
</evidence>
<dbReference type="Proteomes" id="UP000177486">
    <property type="component" value="Unassembled WGS sequence"/>
</dbReference>
<evidence type="ECO:0000256" key="1">
    <source>
        <dbReference type="ARBA" id="ARBA00009254"/>
    </source>
</evidence>
<name>A0A1G2EZC1_9BACT</name>
<comment type="caution">
    <text evidence="6">The sequence shown here is derived from an EMBL/GenBank/DDBJ whole genome shotgun (WGS) entry which is preliminary data.</text>
</comment>
<reference evidence="6 7" key="1">
    <citation type="journal article" date="2016" name="Nat. Commun.">
        <title>Thousands of microbial genomes shed light on interconnected biogeochemical processes in an aquifer system.</title>
        <authorList>
            <person name="Anantharaman K."/>
            <person name="Brown C.T."/>
            <person name="Hug L.A."/>
            <person name="Sharon I."/>
            <person name="Castelle C.J."/>
            <person name="Probst A.J."/>
            <person name="Thomas B.C."/>
            <person name="Singh A."/>
            <person name="Wilkins M.J."/>
            <person name="Karaoz U."/>
            <person name="Brodie E.L."/>
            <person name="Williams K.H."/>
            <person name="Hubbard S.S."/>
            <person name="Banfield J.F."/>
        </authorList>
    </citation>
    <scope>NUCLEOTIDE SEQUENCE [LARGE SCALE GENOMIC DNA]</scope>
</reference>
<gene>
    <name evidence="5" type="primary">rpmC</name>
    <name evidence="6" type="ORF">A2931_01925</name>
</gene>
<dbReference type="HAMAP" id="MF_00374">
    <property type="entry name" value="Ribosomal_uL29"/>
    <property type="match status" value="1"/>
</dbReference>